<dbReference type="EMBL" id="QFOD01000028">
    <property type="protein sequence ID" value="PZP27679.1"/>
    <property type="molecule type" value="Genomic_DNA"/>
</dbReference>
<sequence length="395" mass="42340">MPTLLALSLFGVAQAAAAADEASMFSLSGFGTLGWVRTNTDQAQYVVGGQPRGADKDGSGEVDTKLGVQVGAKFNSTFSATVQLLSKQNGKGNFDPGVEWAFAKAQLAPTVAVRLGRMGGPFFAVSDFRDVGFANTTLRPPSDVYNQVPVSHFDGADVSYQIGTGLGTVTAQLFGGRSTDTYQRTDIELTKMVGFNTTLEMDGGLSLRVGYVTGDLTVKSTSLNTLVNTLRATPFASVGNQMDPNKRKASFTGLGLTWDEGVWLVNAEYTMRRTETYVADTDAWYLTVGRRFGSWTPYATYSQIRAADSNVVNTIQAANAQLAQLKAIVDTTVAGQHRQQKTLAVGTRWDFARNFALKAQLENLKPTGPGFFTQIQSGYTGSSVNVLSVAVDTVF</sequence>
<feature type="chain" id="PRO_5015946554" description="Porin domain-containing protein" evidence="1">
    <location>
        <begin position="19"/>
        <end position="395"/>
    </location>
</feature>
<dbReference type="InterPro" id="IPR033900">
    <property type="entry name" value="Gram_neg_porin_domain"/>
</dbReference>
<keyword evidence="1" id="KW-0732">Signal</keyword>
<accession>A0A2W5FDG5</accession>
<dbReference type="AlphaFoldDB" id="A0A2W5FDG5"/>
<name>A0A2W5FDG5_9BURK</name>
<organism evidence="3 4">
    <name type="scientific">Roseateles depolymerans</name>
    <dbReference type="NCBI Taxonomy" id="76731"/>
    <lineage>
        <taxon>Bacteria</taxon>
        <taxon>Pseudomonadati</taxon>
        <taxon>Pseudomonadota</taxon>
        <taxon>Betaproteobacteria</taxon>
        <taxon>Burkholderiales</taxon>
        <taxon>Sphaerotilaceae</taxon>
        <taxon>Roseateles</taxon>
    </lineage>
</organism>
<feature type="signal peptide" evidence="1">
    <location>
        <begin position="1"/>
        <end position="18"/>
    </location>
</feature>
<dbReference type="Proteomes" id="UP000249633">
    <property type="component" value="Unassembled WGS sequence"/>
</dbReference>
<dbReference type="SUPFAM" id="SSF56935">
    <property type="entry name" value="Porins"/>
    <property type="match status" value="1"/>
</dbReference>
<dbReference type="InterPro" id="IPR023614">
    <property type="entry name" value="Porin_dom_sf"/>
</dbReference>
<dbReference type="Pfam" id="PF13609">
    <property type="entry name" value="Porin_4"/>
    <property type="match status" value="1"/>
</dbReference>
<reference evidence="3 4" key="1">
    <citation type="submission" date="2017-08" db="EMBL/GenBank/DDBJ databases">
        <title>Infants hospitalized years apart are colonized by the same room-sourced microbial strains.</title>
        <authorList>
            <person name="Brooks B."/>
            <person name="Olm M.R."/>
            <person name="Firek B.A."/>
            <person name="Baker R."/>
            <person name="Thomas B.C."/>
            <person name="Morowitz M.J."/>
            <person name="Banfield J.F."/>
        </authorList>
    </citation>
    <scope>NUCLEOTIDE SEQUENCE [LARGE SCALE GENOMIC DNA]</scope>
    <source>
        <strain evidence="3">S2_012_000_R2_81</strain>
    </source>
</reference>
<evidence type="ECO:0000259" key="2">
    <source>
        <dbReference type="Pfam" id="PF13609"/>
    </source>
</evidence>
<protein>
    <recommendedName>
        <fullName evidence="2">Porin domain-containing protein</fullName>
    </recommendedName>
</protein>
<evidence type="ECO:0000313" key="3">
    <source>
        <dbReference type="EMBL" id="PZP27679.1"/>
    </source>
</evidence>
<gene>
    <name evidence="3" type="ORF">DI603_21330</name>
</gene>
<feature type="domain" description="Porin" evidence="2">
    <location>
        <begin position="6"/>
        <end position="305"/>
    </location>
</feature>
<comment type="caution">
    <text evidence="3">The sequence shown here is derived from an EMBL/GenBank/DDBJ whole genome shotgun (WGS) entry which is preliminary data.</text>
</comment>
<dbReference type="Gene3D" id="2.40.160.10">
    <property type="entry name" value="Porin"/>
    <property type="match status" value="1"/>
</dbReference>
<evidence type="ECO:0000313" key="4">
    <source>
        <dbReference type="Proteomes" id="UP000249633"/>
    </source>
</evidence>
<evidence type="ECO:0000256" key="1">
    <source>
        <dbReference type="SAM" id="SignalP"/>
    </source>
</evidence>
<proteinExistence type="predicted"/>